<evidence type="ECO:0000313" key="4">
    <source>
        <dbReference type="Proteomes" id="UP000245783"/>
    </source>
</evidence>
<protein>
    <recommendedName>
        <fullName evidence="2">Peptidase S9 prolyl oligopeptidase catalytic domain-containing protein</fullName>
    </recommendedName>
</protein>
<dbReference type="GeneID" id="37033088"/>
<organism evidence="3 4">
    <name type="scientific">Ceraceosorus guamensis</name>
    <dbReference type="NCBI Taxonomy" id="1522189"/>
    <lineage>
        <taxon>Eukaryota</taxon>
        <taxon>Fungi</taxon>
        <taxon>Dikarya</taxon>
        <taxon>Basidiomycota</taxon>
        <taxon>Ustilaginomycotina</taxon>
        <taxon>Exobasidiomycetes</taxon>
        <taxon>Ceraceosorales</taxon>
        <taxon>Ceraceosoraceae</taxon>
        <taxon>Ceraceosorus</taxon>
    </lineage>
</organism>
<evidence type="ECO:0000313" key="3">
    <source>
        <dbReference type="EMBL" id="PWN44852.1"/>
    </source>
</evidence>
<name>A0A316W556_9BASI</name>
<dbReference type="Pfam" id="PF00326">
    <property type="entry name" value="Peptidase_S9"/>
    <property type="match status" value="1"/>
</dbReference>
<dbReference type="InParanoid" id="A0A316W556"/>
<keyword evidence="1" id="KW-0732">Signal</keyword>
<evidence type="ECO:0000259" key="2">
    <source>
        <dbReference type="Pfam" id="PF00326"/>
    </source>
</evidence>
<dbReference type="STRING" id="1522189.A0A316W556"/>
<feature type="domain" description="Peptidase S9 prolyl oligopeptidase catalytic" evidence="2">
    <location>
        <begin position="521"/>
        <end position="635"/>
    </location>
</feature>
<dbReference type="InterPro" id="IPR050955">
    <property type="entry name" value="Plant_Biomass_Hydrol_Est"/>
</dbReference>
<dbReference type="GO" id="GO:0006508">
    <property type="term" value="P:proteolysis"/>
    <property type="evidence" value="ECO:0007669"/>
    <property type="project" value="InterPro"/>
</dbReference>
<dbReference type="InterPro" id="IPR001375">
    <property type="entry name" value="Peptidase_S9_cat"/>
</dbReference>
<dbReference type="AlphaFoldDB" id="A0A316W556"/>
<evidence type="ECO:0000256" key="1">
    <source>
        <dbReference type="ARBA" id="ARBA00022729"/>
    </source>
</evidence>
<sequence>MVMLDGLRTPFLVVTAAVTGWWALSTQARQQVLLLTESADKVALSLGTEWQSLGPFPAGMREQAFGALFCTAFASIQDLVKDPSASLPSTYGYLNGSVPLQRFTAEPEINSKVKGGRPIRHKLALHDANVDWTGPRTTAGWSSQQWESLVWTDLNLTAQEGVSDVLLVINVDKGAEFALLPADSGSAVPLRWHNGDLYSYNEAPTPLRPMSAKEAASVPLPHLIRVAAGCYKLLVRALYEIRLFGDPDHSEPTGVPNMEVGIHIEVLSSRPDSKAASAVVVQGALLRQADIVGGQFAGHGLGLGIRNEGSQPVIVEAVRGLGPLAKFLVPALPRRDLAIEALQTRPVFVHIEQLAPVPMTFTSSGVVELEIEVVLRSSNPSMTTQKLSVCFALRSRPSPFSSGGRRLSARDASYTFTYPTADGALEHAIAIPPQSPPIYARDQSKSVVLGLHGAGVEATDPAWASSFIRHPTSWIVLPTGRASWGYDWQLSSSSAATLALHTLSHRLYGLPPELEYRQLWHFDPSSIYVLGHSNGGQGANQYISHFPDKVIGGAVLAGYIKVRDYVSFDWGTSHHVADPALIGILSTSLSTFENDLHASNMVATPLLYKYGKEDDNVPTWHSRTMAALIQSWNARSSKSSAVQSFVSVSEVPARGHWWDTIIQEKDVQLHLNRTLEIKEAKLQSFTLSSANPAEVGSMQGFRIIELEVPGRLARLSVEFVPSEETGPEQKISVKTFGVQAFSIAVNKTAWRNSSFQASLSVSVNNQAVRLSSQADGQTLLFERGQDGSFACASAPEDVGGLAGLGYVRPIGPAIRILSTPAPLLLVLPTRTSQDSRQHYKSAALRIAHDALLYGHIDSEIVSDVAALEMVATTNDGANATLGNIVILGGPMENLLAEHMLNQNPSPITFLNSGQLRVRDRTFADPSTGLLMLQPHPVTHQRSENLALLLYGNDASGIERAAKLFPVRTGLSVPEWIVIGPEADWSGIGAILGAGWFDRRWQWSESMSWLA</sequence>
<gene>
    <name evidence="3" type="ORF">IE81DRAFT_240762</name>
</gene>
<dbReference type="Proteomes" id="UP000245783">
    <property type="component" value="Unassembled WGS sequence"/>
</dbReference>
<dbReference type="RefSeq" id="XP_025372012.1">
    <property type="nucleotide sequence ID" value="XM_025511218.1"/>
</dbReference>
<dbReference type="PANTHER" id="PTHR43037">
    <property type="entry name" value="UNNAMED PRODUCT-RELATED"/>
    <property type="match status" value="1"/>
</dbReference>
<dbReference type="OrthoDB" id="449091at2759"/>
<dbReference type="GO" id="GO:0008236">
    <property type="term" value="F:serine-type peptidase activity"/>
    <property type="evidence" value="ECO:0007669"/>
    <property type="project" value="InterPro"/>
</dbReference>
<dbReference type="SUPFAM" id="SSF53474">
    <property type="entry name" value="alpha/beta-Hydrolases"/>
    <property type="match status" value="1"/>
</dbReference>
<reference evidence="3 4" key="1">
    <citation type="journal article" date="2018" name="Mol. Biol. Evol.">
        <title>Broad Genomic Sampling Reveals a Smut Pathogenic Ancestry of the Fungal Clade Ustilaginomycotina.</title>
        <authorList>
            <person name="Kijpornyongpan T."/>
            <person name="Mondo S.J."/>
            <person name="Barry K."/>
            <person name="Sandor L."/>
            <person name="Lee J."/>
            <person name="Lipzen A."/>
            <person name="Pangilinan J."/>
            <person name="LaButti K."/>
            <person name="Hainaut M."/>
            <person name="Henrissat B."/>
            <person name="Grigoriev I.V."/>
            <person name="Spatafora J.W."/>
            <person name="Aime M.C."/>
        </authorList>
    </citation>
    <scope>NUCLEOTIDE SEQUENCE [LARGE SCALE GENOMIC DNA]</scope>
    <source>
        <strain evidence="3 4">MCA 4658</strain>
    </source>
</reference>
<dbReference type="Gene3D" id="3.40.50.1820">
    <property type="entry name" value="alpha/beta hydrolase"/>
    <property type="match status" value="1"/>
</dbReference>
<accession>A0A316W556</accession>
<dbReference type="EMBL" id="KZ819358">
    <property type="protein sequence ID" value="PWN44852.1"/>
    <property type="molecule type" value="Genomic_DNA"/>
</dbReference>
<proteinExistence type="predicted"/>
<dbReference type="PANTHER" id="PTHR43037:SF4">
    <property type="entry name" value="PEPTIDASE S9 PROLYL OLIGOPEPTIDASE CATALYTIC DOMAIN-CONTAINING PROTEIN"/>
    <property type="match status" value="1"/>
</dbReference>
<keyword evidence="4" id="KW-1185">Reference proteome</keyword>
<dbReference type="InterPro" id="IPR029058">
    <property type="entry name" value="AB_hydrolase_fold"/>
</dbReference>